<evidence type="ECO:0000313" key="2">
    <source>
        <dbReference type="Proteomes" id="UP001234297"/>
    </source>
</evidence>
<dbReference type="EMBL" id="CM056813">
    <property type="protein sequence ID" value="KAJ8640893.1"/>
    <property type="molecule type" value="Genomic_DNA"/>
</dbReference>
<name>A0ACC2M638_PERAE</name>
<dbReference type="Proteomes" id="UP001234297">
    <property type="component" value="Chromosome 5"/>
</dbReference>
<reference evidence="1 2" key="1">
    <citation type="journal article" date="2022" name="Hortic Res">
        <title>A haplotype resolved chromosomal level avocado genome allows analysis of novel avocado genes.</title>
        <authorList>
            <person name="Nath O."/>
            <person name="Fletcher S.J."/>
            <person name="Hayward A."/>
            <person name="Shaw L.M."/>
            <person name="Masouleh A.K."/>
            <person name="Furtado A."/>
            <person name="Henry R.J."/>
            <person name="Mitter N."/>
        </authorList>
    </citation>
    <scope>NUCLEOTIDE SEQUENCE [LARGE SCALE GENOMIC DNA]</scope>
    <source>
        <strain evidence="2">cv. Hass</strain>
    </source>
</reference>
<comment type="caution">
    <text evidence="1">The sequence shown here is derived from an EMBL/GenBank/DDBJ whole genome shotgun (WGS) entry which is preliminary data.</text>
</comment>
<accession>A0ACC2M638</accession>
<keyword evidence="2" id="KW-1185">Reference proteome</keyword>
<protein>
    <submittedName>
        <fullName evidence="1">Uncharacterized protein</fullName>
    </submittedName>
</protein>
<organism evidence="1 2">
    <name type="scientific">Persea americana</name>
    <name type="common">Avocado</name>
    <dbReference type="NCBI Taxonomy" id="3435"/>
    <lineage>
        <taxon>Eukaryota</taxon>
        <taxon>Viridiplantae</taxon>
        <taxon>Streptophyta</taxon>
        <taxon>Embryophyta</taxon>
        <taxon>Tracheophyta</taxon>
        <taxon>Spermatophyta</taxon>
        <taxon>Magnoliopsida</taxon>
        <taxon>Magnoliidae</taxon>
        <taxon>Laurales</taxon>
        <taxon>Lauraceae</taxon>
        <taxon>Persea</taxon>
    </lineage>
</organism>
<proteinExistence type="predicted"/>
<sequence>MTSSRKKRATDETLRTALSRPATRHGLSCPQTAPPCRFPVTRVEMPYEGSADVSSIRSVHFDEHYADKDAGIPQVLNQGEIFTQ</sequence>
<evidence type="ECO:0000313" key="1">
    <source>
        <dbReference type="EMBL" id="KAJ8640893.1"/>
    </source>
</evidence>
<gene>
    <name evidence="1" type="ORF">MRB53_017587</name>
</gene>